<protein>
    <recommendedName>
        <fullName evidence="3">Esterase family protein</fullName>
    </recommendedName>
</protein>
<dbReference type="Gene3D" id="3.40.50.1820">
    <property type="entry name" value="alpha/beta hydrolase"/>
    <property type="match status" value="1"/>
</dbReference>
<dbReference type="Pfam" id="PF00756">
    <property type="entry name" value="Esterase"/>
    <property type="match status" value="1"/>
</dbReference>
<dbReference type="OrthoDB" id="9803578at2"/>
<dbReference type="SUPFAM" id="SSF53474">
    <property type="entry name" value="alpha/beta-Hydrolases"/>
    <property type="match status" value="1"/>
</dbReference>
<keyword evidence="2" id="KW-1185">Reference proteome</keyword>
<proteinExistence type="predicted"/>
<dbReference type="PANTHER" id="PTHR48098">
    <property type="entry name" value="ENTEROCHELIN ESTERASE-RELATED"/>
    <property type="match status" value="1"/>
</dbReference>
<dbReference type="GO" id="GO:0016747">
    <property type="term" value="F:acyltransferase activity, transferring groups other than amino-acyl groups"/>
    <property type="evidence" value="ECO:0007669"/>
    <property type="project" value="TreeGrafter"/>
</dbReference>
<reference evidence="1 2" key="1">
    <citation type="submission" date="2018-08" db="EMBL/GenBank/DDBJ databases">
        <title>A genome reference for cultivated species of the human gut microbiota.</title>
        <authorList>
            <person name="Zou Y."/>
            <person name="Xue W."/>
            <person name="Luo G."/>
        </authorList>
    </citation>
    <scope>NUCLEOTIDE SEQUENCE [LARGE SCALE GENOMIC DNA]</scope>
    <source>
        <strain evidence="1 2">AM07-24</strain>
    </source>
</reference>
<evidence type="ECO:0008006" key="3">
    <source>
        <dbReference type="Google" id="ProtNLM"/>
    </source>
</evidence>
<dbReference type="InterPro" id="IPR050583">
    <property type="entry name" value="Mycobacterial_A85_antigen"/>
</dbReference>
<gene>
    <name evidence="1" type="ORF">DW099_02760</name>
</gene>
<comment type="caution">
    <text evidence="1">The sequence shown here is derived from an EMBL/GenBank/DDBJ whole genome shotgun (WGS) entry which is preliminary data.</text>
</comment>
<sequence>MCSFSFFFALKNNEIARSLIMARELQLYNVNLAQNVFFSGAGKGKRRKIMPATIVQGEWYSEALGRPTQISGLLPANLSNGRLQPGRKLKTIYLLPGALSHSEAVLTEMNLASYFEGVDLADAAIFCVTPTFSYYVDYQKEYRYAHQYFTFMTRELIEQTRTLFPLSDKREDTAIYGCSVGGYGAYYCGLNRPDVYGHVGAQSGMLDMKWAIEARPFMTIKHQRQFGDNLDISGKSYDLFHVAAELDREASEGRKEIPRLFQSWGEEDYLAVPNENMHAHLKSLKNLDYTYKVIPGPHGWGIHNEGVNLFLDWFLADQKKGDEESWQR</sequence>
<dbReference type="InterPro" id="IPR000801">
    <property type="entry name" value="Esterase-like"/>
</dbReference>
<dbReference type="EMBL" id="QRMS01000001">
    <property type="protein sequence ID" value="RHJ89510.1"/>
    <property type="molecule type" value="Genomic_DNA"/>
</dbReference>
<accession>A0A415E761</accession>
<dbReference type="InterPro" id="IPR029058">
    <property type="entry name" value="AB_hydrolase_fold"/>
</dbReference>
<organism evidence="1 2">
    <name type="scientific">Emergencia timonensis</name>
    <dbReference type="NCBI Taxonomy" id="1776384"/>
    <lineage>
        <taxon>Bacteria</taxon>
        <taxon>Bacillati</taxon>
        <taxon>Bacillota</taxon>
        <taxon>Clostridia</taxon>
        <taxon>Peptostreptococcales</taxon>
        <taxon>Anaerovoracaceae</taxon>
        <taxon>Emergencia</taxon>
    </lineage>
</organism>
<evidence type="ECO:0000313" key="2">
    <source>
        <dbReference type="Proteomes" id="UP000284841"/>
    </source>
</evidence>
<dbReference type="PANTHER" id="PTHR48098:SF1">
    <property type="entry name" value="DIACYLGLYCEROL ACYLTRANSFERASE_MYCOLYLTRANSFERASE AG85A"/>
    <property type="match status" value="1"/>
</dbReference>
<name>A0A415E761_9FIRM</name>
<dbReference type="AlphaFoldDB" id="A0A415E761"/>
<dbReference type="Proteomes" id="UP000284841">
    <property type="component" value="Unassembled WGS sequence"/>
</dbReference>
<dbReference type="STRING" id="1776384.GCA_900086585_02859"/>
<evidence type="ECO:0000313" key="1">
    <source>
        <dbReference type="EMBL" id="RHJ89510.1"/>
    </source>
</evidence>